<sequence length="270" mass="30224">MASSLVPLLIITAVYYYYVDEAYDRGSAYIPLMTLRKEEKESQSHSDDVNLAPAPKTMIENEETTQNGDVTPPQSRVRSRRTLENDVYRATPDFYTDYSQPPMTLHDGVLDTGIRNYGAPELYGILPWLWLPVKGTIVNRAKKFGFFRRISRANGSISTRSVGSSLEEREPLLGHDDYDNPNASITINESQIPPAGIPDEVSRLQLRNSVESLRSESSNMASGSGENGQIVGSPLRMDSPSFRDMHDGRRLSRIRELTDKLGEFAGKNFS</sequence>
<proteinExistence type="predicted"/>
<organism evidence="1 2">
    <name type="scientific">Acaulospora colombiana</name>
    <dbReference type="NCBI Taxonomy" id="27376"/>
    <lineage>
        <taxon>Eukaryota</taxon>
        <taxon>Fungi</taxon>
        <taxon>Fungi incertae sedis</taxon>
        <taxon>Mucoromycota</taxon>
        <taxon>Glomeromycotina</taxon>
        <taxon>Glomeromycetes</taxon>
        <taxon>Diversisporales</taxon>
        <taxon>Acaulosporaceae</taxon>
        <taxon>Acaulospora</taxon>
    </lineage>
</organism>
<evidence type="ECO:0000313" key="2">
    <source>
        <dbReference type="Proteomes" id="UP000789525"/>
    </source>
</evidence>
<evidence type="ECO:0000313" key="1">
    <source>
        <dbReference type="EMBL" id="CAG8480637.1"/>
    </source>
</evidence>
<dbReference type="EMBL" id="CAJVPT010002414">
    <property type="protein sequence ID" value="CAG8480637.1"/>
    <property type="molecule type" value="Genomic_DNA"/>
</dbReference>
<dbReference type="Proteomes" id="UP000789525">
    <property type="component" value="Unassembled WGS sequence"/>
</dbReference>
<name>A0ACA9KMM5_9GLOM</name>
<keyword evidence="2" id="KW-1185">Reference proteome</keyword>
<comment type="caution">
    <text evidence="1">The sequence shown here is derived from an EMBL/GenBank/DDBJ whole genome shotgun (WGS) entry which is preliminary data.</text>
</comment>
<accession>A0ACA9KMM5</accession>
<protein>
    <submittedName>
        <fullName evidence="1">9760_t:CDS:1</fullName>
    </submittedName>
</protein>
<gene>
    <name evidence="1" type="ORF">ACOLOM_LOCUS1974</name>
</gene>
<reference evidence="1" key="1">
    <citation type="submission" date="2021-06" db="EMBL/GenBank/DDBJ databases">
        <authorList>
            <person name="Kallberg Y."/>
            <person name="Tangrot J."/>
            <person name="Rosling A."/>
        </authorList>
    </citation>
    <scope>NUCLEOTIDE SEQUENCE</scope>
    <source>
        <strain evidence="1">CL356</strain>
    </source>
</reference>